<evidence type="ECO:0000313" key="1">
    <source>
        <dbReference type="Ensembl" id="ENSCINP00000034076.1"/>
    </source>
</evidence>
<reference evidence="1" key="4">
    <citation type="submission" date="2025-09" db="UniProtKB">
        <authorList>
            <consortium name="Ensembl"/>
        </authorList>
    </citation>
    <scope>IDENTIFICATION</scope>
</reference>
<dbReference type="EMBL" id="EAAA01000762">
    <property type="status" value="NOT_ANNOTATED_CDS"/>
    <property type="molecule type" value="Genomic_DNA"/>
</dbReference>
<evidence type="ECO:0000313" key="2">
    <source>
        <dbReference type="Proteomes" id="UP000008144"/>
    </source>
</evidence>
<dbReference type="Proteomes" id="UP000008144">
    <property type="component" value="Chromosome 11"/>
</dbReference>
<protein>
    <submittedName>
        <fullName evidence="1">Uncharacterized protein</fullName>
    </submittedName>
</protein>
<reference evidence="1" key="2">
    <citation type="journal article" date="2008" name="Genome Biol.">
        <title>Improved genome assembly and evidence-based global gene model set for the chordate Ciona intestinalis: new insight into intron and operon populations.</title>
        <authorList>
            <person name="Satou Y."/>
            <person name="Mineta K."/>
            <person name="Ogasawara M."/>
            <person name="Sasakura Y."/>
            <person name="Shoguchi E."/>
            <person name="Ueno K."/>
            <person name="Yamada L."/>
            <person name="Matsumoto J."/>
            <person name="Wasserscheid J."/>
            <person name="Dewar K."/>
            <person name="Wiley G.B."/>
            <person name="Macmil S.L."/>
            <person name="Roe B.A."/>
            <person name="Zeller R.W."/>
            <person name="Hastings K.E."/>
            <person name="Lemaire P."/>
            <person name="Lindquist E."/>
            <person name="Endo T."/>
            <person name="Hotta K."/>
            <person name="Inaba K."/>
        </authorList>
    </citation>
    <scope>NUCLEOTIDE SEQUENCE [LARGE SCALE GENOMIC DNA]</scope>
    <source>
        <strain evidence="1">wild type</strain>
    </source>
</reference>
<dbReference type="Ensembl" id="ENSCINT00000034133.1">
    <property type="protein sequence ID" value="ENSCINP00000034076.1"/>
    <property type="gene ID" value="ENSCING00000020214.1"/>
</dbReference>
<organism evidence="1 2">
    <name type="scientific">Ciona intestinalis</name>
    <name type="common">Transparent sea squirt</name>
    <name type="synonym">Ascidia intestinalis</name>
    <dbReference type="NCBI Taxonomy" id="7719"/>
    <lineage>
        <taxon>Eukaryota</taxon>
        <taxon>Metazoa</taxon>
        <taxon>Chordata</taxon>
        <taxon>Tunicata</taxon>
        <taxon>Ascidiacea</taxon>
        <taxon>Phlebobranchia</taxon>
        <taxon>Cionidae</taxon>
        <taxon>Ciona</taxon>
    </lineage>
</organism>
<name>H2XWP2_CIOIN</name>
<dbReference type="InParanoid" id="H2XWP2"/>
<dbReference type="HOGENOM" id="CLU_3067885_0_0_1"/>
<reference evidence="1" key="3">
    <citation type="submission" date="2025-08" db="UniProtKB">
        <authorList>
            <consortium name="Ensembl"/>
        </authorList>
    </citation>
    <scope>IDENTIFICATION</scope>
</reference>
<proteinExistence type="predicted"/>
<keyword evidence="2" id="KW-1185">Reference proteome</keyword>
<sequence>MVPSDRITPLHLEYMTERSCFNYISGNQIFNRTFHYIQVYCIVDLCLHVFPII</sequence>
<accession>H2XWP2</accession>
<dbReference type="AlphaFoldDB" id="H2XWP2"/>
<reference evidence="2" key="1">
    <citation type="journal article" date="2002" name="Science">
        <title>The draft genome of Ciona intestinalis: insights into chordate and vertebrate origins.</title>
        <authorList>
            <person name="Dehal P."/>
            <person name="Satou Y."/>
            <person name="Campbell R.K."/>
            <person name="Chapman J."/>
            <person name="Degnan B."/>
            <person name="De Tomaso A."/>
            <person name="Davidson B."/>
            <person name="Di Gregorio A."/>
            <person name="Gelpke M."/>
            <person name="Goodstein D.M."/>
            <person name="Harafuji N."/>
            <person name="Hastings K.E."/>
            <person name="Ho I."/>
            <person name="Hotta K."/>
            <person name="Huang W."/>
            <person name="Kawashima T."/>
            <person name="Lemaire P."/>
            <person name="Martinez D."/>
            <person name="Meinertzhagen I.A."/>
            <person name="Necula S."/>
            <person name="Nonaka M."/>
            <person name="Putnam N."/>
            <person name="Rash S."/>
            <person name="Saiga H."/>
            <person name="Satake M."/>
            <person name="Terry A."/>
            <person name="Yamada L."/>
            <person name="Wang H.G."/>
            <person name="Awazu S."/>
            <person name="Azumi K."/>
            <person name="Boore J."/>
            <person name="Branno M."/>
            <person name="Chin-Bow S."/>
            <person name="DeSantis R."/>
            <person name="Doyle S."/>
            <person name="Francino P."/>
            <person name="Keys D.N."/>
            <person name="Haga S."/>
            <person name="Hayashi H."/>
            <person name="Hino K."/>
            <person name="Imai K.S."/>
            <person name="Inaba K."/>
            <person name="Kano S."/>
            <person name="Kobayashi K."/>
            <person name="Kobayashi M."/>
            <person name="Lee B.I."/>
            <person name="Makabe K.W."/>
            <person name="Manohar C."/>
            <person name="Matassi G."/>
            <person name="Medina M."/>
            <person name="Mochizuki Y."/>
            <person name="Mount S."/>
            <person name="Morishita T."/>
            <person name="Miura S."/>
            <person name="Nakayama A."/>
            <person name="Nishizaka S."/>
            <person name="Nomoto H."/>
            <person name="Ohta F."/>
            <person name="Oishi K."/>
            <person name="Rigoutsos I."/>
            <person name="Sano M."/>
            <person name="Sasaki A."/>
            <person name="Sasakura Y."/>
            <person name="Shoguchi E."/>
            <person name="Shin-i T."/>
            <person name="Spagnuolo A."/>
            <person name="Stainier D."/>
            <person name="Suzuki M.M."/>
            <person name="Tassy O."/>
            <person name="Takatori N."/>
            <person name="Tokuoka M."/>
            <person name="Yagi K."/>
            <person name="Yoshizaki F."/>
            <person name="Wada S."/>
            <person name="Zhang C."/>
            <person name="Hyatt P.D."/>
            <person name="Larimer F."/>
            <person name="Detter C."/>
            <person name="Doggett N."/>
            <person name="Glavina T."/>
            <person name="Hawkins T."/>
            <person name="Richardson P."/>
            <person name="Lucas S."/>
            <person name="Kohara Y."/>
            <person name="Levine M."/>
            <person name="Satoh N."/>
            <person name="Rokhsar D.S."/>
        </authorList>
    </citation>
    <scope>NUCLEOTIDE SEQUENCE [LARGE SCALE GENOMIC DNA]</scope>
</reference>